<keyword evidence="4 7" id="KW-0812">Transmembrane</keyword>
<evidence type="ECO:0000313" key="9">
    <source>
        <dbReference type="EMBL" id="VFJ13524.1"/>
    </source>
</evidence>
<evidence type="ECO:0000259" key="8">
    <source>
        <dbReference type="PROSITE" id="PS50928"/>
    </source>
</evidence>
<organism evidence="9 10">
    <name type="scientific">Candidatus Nitrosocosmicus franklandianus</name>
    <dbReference type="NCBI Taxonomy" id="1798806"/>
    <lineage>
        <taxon>Archaea</taxon>
        <taxon>Nitrososphaerota</taxon>
        <taxon>Nitrososphaeria</taxon>
        <taxon>Nitrososphaerales</taxon>
        <taxon>Nitrososphaeraceae</taxon>
        <taxon>Candidatus Nitrosocosmicus</taxon>
    </lineage>
</organism>
<accession>A0A484IEW5</accession>
<evidence type="ECO:0000313" key="10">
    <source>
        <dbReference type="Proteomes" id="UP000294299"/>
    </source>
</evidence>
<feature type="transmembrane region" description="Helical" evidence="7">
    <location>
        <begin position="156"/>
        <end position="180"/>
    </location>
</feature>
<dbReference type="AlphaFoldDB" id="A0A484IEW5"/>
<keyword evidence="6 7" id="KW-0472">Membrane</keyword>
<dbReference type="SUPFAM" id="SSF161098">
    <property type="entry name" value="MetI-like"/>
    <property type="match status" value="1"/>
</dbReference>
<keyword evidence="5 7" id="KW-1133">Transmembrane helix</keyword>
<keyword evidence="2 7" id="KW-0813">Transport</keyword>
<comment type="similarity">
    <text evidence="7">Belongs to the binding-protein-dependent transport system permease family.</text>
</comment>
<dbReference type="Gene3D" id="1.10.3720.10">
    <property type="entry name" value="MetI-like"/>
    <property type="match status" value="1"/>
</dbReference>
<evidence type="ECO:0000256" key="5">
    <source>
        <dbReference type="ARBA" id="ARBA00022989"/>
    </source>
</evidence>
<dbReference type="GO" id="GO:0055085">
    <property type="term" value="P:transmembrane transport"/>
    <property type="evidence" value="ECO:0007669"/>
    <property type="project" value="InterPro"/>
</dbReference>
<comment type="subcellular location">
    <subcellularLocation>
        <location evidence="1 7">Cell membrane</location>
        <topology evidence="1 7">Multi-pass membrane protein</topology>
    </subcellularLocation>
</comment>
<protein>
    <submittedName>
        <fullName evidence="9">Inner membrane ABC transporter permease protein YcjO</fullName>
    </submittedName>
</protein>
<proteinExistence type="inferred from homology"/>
<dbReference type="PROSITE" id="PS50928">
    <property type="entry name" value="ABC_TM1"/>
    <property type="match status" value="1"/>
</dbReference>
<dbReference type="KEGG" id="nfn:NFRAN_1202"/>
<dbReference type="SUPFAM" id="SSF160964">
    <property type="entry name" value="MalF N-terminal region-like"/>
    <property type="match status" value="1"/>
</dbReference>
<feature type="transmembrane region" description="Helical" evidence="7">
    <location>
        <begin position="200"/>
        <end position="223"/>
    </location>
</feature>
<gene>
    <name evidence="9" type="primary">ycjO</name>
    <name evidence="9" type="ORF">NFRAN_1202</name>
</gene>
<evidence type="ECO:0000256" key="6">
    <source>
        <dbReference type="ARBA" id="ARBA00023136"/>
    </source>
</evidence>
<dbReference type="Pfam" id="PF00528">
    <property type="entry name" value="BPD_transp_1"/>
    <property type="match status" value="1"/>
</dbReference>
<dbReference type="InterPro" id="IPR051393">
    <property type="entry name" value="ABC_transporter_permease"/>
</dbReference>
<feature type="domain" description="ABC transmembrane type-1" evidence="8">
    <location>
        <begin position="69"/>
        <end position="281"/>
    </location>
</feature>
<evidence type="ECO:0000256" key="4">
    <source>
        <dbReference type="ARBA" id="ARBA00022692"/>
    </source>
</evidence>
<reference evidence="9 10" key="1">
    <citation type="submission" date="2019-02" db="EMBL/GenBank/DDBJ databases">
        <authorList>
            <person name="Lehtovirta-Morley E L."/>
        </authorList>
    </citation>
    <scope>NUCLEOTIDE SEQUENCE [LARGE SCALE GENOMIC DNA]</scope>
    <source>
        <strain evidence="9">NFRAN1</strain>
    </source>
</reference>
<sequence length="289" mass="32724">MQLTTKYEPYFFLLPAISILIVFLLFPFMWNIYISLHDVTVTTILKEWRFVSLDNFKQVLNDPNFHISVKISLIFVGGSVAFQFFIGLLISSLLNQISRGKQILIAIFMIPWITSGLIAAFSFKFIFDNSFGIINYLLGYFGFSAIAWLSDPNTVVWSIIIANVWYGTPFTILFLTAGLLSVNQSIYESAKVDGATKIMSFFYLTLPLIKPFIIIDVILITIWSINFFEIPLIMTGGNPLFASTPASLYMYRQAFEFGLLSKGSASGIILLLINVVVAFIYISALRQRR</sequence>
<dbReference type="EMBL" id="LR216287">
    <property type="protein sequence ID" value="VFJ13524.1"/>
    <property type="molecule type" value="Genomic_DNA"/>
</dbReference>
<dbReference type="GO" id="GO:0005886">
    <property type="term" value="C:plasma membrane"/>
    <property type="evidence" value="ECO:0007669"/>
    <property type="project" value="UniProtKB-SubCell"/>
</dbReference>
<dbReference type="PANTHER" id="PTHR30193:SF37">
    <property type="entry name" value="INNER MEMBRANE ABC TRANSPORTER PERMEASE PROTEIN YCJO"/>
    <property type="match status" value="1"/>
</dbReference>
<evidence type="ECO:0000256" key="2">
    <source>
        <dbReference type="ARBA" id="ARBA00022448"/>
    </source>
</evidence>
<name>A0A484IEW5_9ARCH</name>
<keyword evidence="3" id="KW-1003">Cell membrane</keyword>
<dbReference type="Proteomes" id="UP000294299">
    <property type="component" value="Chromosome NFRAN"/>
</dbReference>
<feature type="transmembrane region" description="Helical" evidence="7">
    <location>
        <begin position="133"/>
        <end position="149"/>
    </location>
</feature>
<dbReference type="InterPro" id="IPR035906">
    <property type="entry name" value="MetI-like_sf"/>
</dbReference>
<feature type="transmembrane region" description="Helical" evidence="7">
    <location>
        <begin position="71"/>
        <end position="91"/>
    </location>
</feature>
<dbReference type="PANTHER" id="PTHR30193">
    <property type="entry name" value="ABC TRANSPORTER PERMEASE PROTEIN"/>
    <property type="match status" value="1"/>
</dbReference>
<feature type="transmembrane region" description="Helical" evidence="7">
    <location>
        <begin position="263"/>
        <end position="284"/>
    </location>
</feature>
<evidence type="ECO:0000256" key="7">
    <source>
        <dbReference type="RuleBase" id="RU363032"/>
    </source>
</evidence>
<evidence type="ECO:0000256" key="1">
    <source>
        <dbReference type="ARBA" id="ARBA00004651"/>
    </source>
</evidence>
<feature type="transmembrane region" description="Helical" evidence="7">
    <location>
        <begin position="103"/>
        <end position="127"/>
    </location>
</feature>
<dbReference type="CDD" id="cd06261">
    <property type="entry name" value="TM_PBP2"/>
    <property type="match status" value="1"/>
</dbReference>
<evidence type="ECO:0000256" key="3">
    <source>
        <dbReference type="ARBA" id="ARBA00022475"/>
    </source>
</evidence>
<keyword evidence="10" id="KW-1185">Reference proteome</keyword>
<dbReference type="InterPro" id="IPR000515">
    <property type="entry name" value="MetI-like"/>
</dbReference>
<feature type="transmembrane region" description="Helical" evidence="7">
    <location>
        <begin position="12"/>
        <end position="33"/>
    </location>
</feature>